<name>A0A8B6F753_MYTGA</name>
<keyword evidence="1" id="KW-0812">Transmembrane</keyword>
<feature type="transmembrane region" description="Helical" evidence="1">
    <location>
        <begin position="101"/>
        <end position="120"/>
    </location>
</feature>
<dbReference type="EMBL" id="UYJE01006235">
    <property type="protein sequence ID" value="VDI44179.1"/>
    <property type="molecule type" value="Genomic_DNA"/>
</dbReference>
<keyword evidence="1" id="KW-1133">Transmembrane helix</keyword>
<dbReference type="Pfam" id="PF00629">
    <property type="entry name" value="MAM"/>
    <property type="match status" value="1"/>
</dbReference>
<dbReference type="InterPro" id="IPR051560">
    <property type="entry name" value="MAM_domain-containing"/>
</dbReference>
<dbReference type="InterPro" id="IPR013320">
    <property type="entry name" value="ConA-like_dom_sf"/>
</dbReference>
<evidence type="ECO:0000313" key="4">
    <source>
        <dbReference type="Proteomes" id="UP000596742"/>
    </source>
</evidence>
<proteinExistence type="predicted"/>
<sequence>MFGDSIGELQVIISIVGSNQIIFRKSNSQGNYWHYKELYFLPANNFQIIFNGIDGNGYKGDIALDHILLFSGNCNNNTISIGETPVAGAITVEEALTLAELIGVIAGILGVVTTAVIGIYKCYVNGDGNKNSDNCKKFNIKEKEAKNPHPNKESGEFGMS</sequence>
<dbReference type="InterPro" id="IPR000998">
    <property type="entry name" value="MAM_dom"/>
</dbReference>
<protein>
    <recommendedName>
        <fullName evidence="2">MAM domain-containing protein</fullName>
    </recommendedName>
</protein>
<keyword evidence="4" id="KW-1185">Reference proteome</keyword>
<dbReference type="SUPFAM" id="SSF49899">
    <property type="entry name" value="Concanavalin A-like lectins/glucanases"/>
    <property type="match status" value="1"/>
</dbReference>
<evidence type="ECO:0000259" key="2">
    <source>
        <dbReference type="PROSITE" id="PS50060"/>
    </source>
</evidence>
<dbReference type="AlphaFoldDB" id="A0A8B6F753"/>
<evidence type="ECO:0000313" key="3">
    <source>
        <dbReference type="EMBL" id="VDI44179.1"/>
    </source>
</evidence>
<gene>
    <name evidence="3" type="ORF">MGAL_10B003908</name>
</gene>
<organism evidence="3 4">
    <name type="scientific">Mytilus galloprovincialis</name>
    <name type="common">Mediterranean mussel</name>
    <dbReference type="NCBI Taxonomy" id="29158"/>
    <lineage>
        <taxon>Eukaryota</taxon>
        <taxon>Metazoa</taxon>
        <taxon>Spiralia</taxon>
        <taxon>Lophotrochozoa</taxon>
        <taxon>Mollusca</taxon>
        <taxon>Bivalvia</taxon>
        <taxon>Autobranchia</taxon>
        <taxon>Pteriomorphia</taxon>
        <taxon>Mytilida</taxon>
        <taxon>Mytiloidea</taxon>
        <taxon>Mytilidae</taxon>
        <taxon>Mytilinae</taxon>
        <taxon>Mytilus</taxon>
    </lineage>
</organism>
<dbReference type="Gene3D" id="2.60.120.200">
    <property type="match status" value="1"/>
</dbReference>
<dbReference type="PANTHER" id="PTHR23282:SF101">
    <property type="entry name" value="MAM DOMAIN-CONTAINING PROTEIN"/>
    <property type="match status" value="1"/>
</dbReference>
<feature type="domain" description="MAM" evidence="2">
    <location>
        <begin position="1"/>
        <end position="76"/>
    </location>
</feature>
<comment type="caution">
    <text evidence="3">The sequence shown here is derived from an EMBL/GenBank/DDBJ whole genome shotgun (WGS) entry which is preliminary data.</text>
</comment>
<dbReference type="PROSITE" id="PS50060">
    <property type="entry name" value="MAM_2"/>
    <property type="match status" value="1"/>
</dbReference>
<dbReference type="PANTHER" id="PTHR23282">
    <property type="entry name" value="APICAL ENDOSOMAL GLYCOPROTEIN PRECURSOR"/>
    <property type="match status" value="1"/>
</dbReference>
<keyword evidence="1" id="KW-0472">Membrane</keyword>
<evidence type="ECO:0000256" key="1">
    <source>
        <dbReference type="SAM" id="Phobius"/>
    </source>
</evidence>
<accession>A0A8B6F753</accession>
<dbReference type="OrthoDB" id="291007at2759"/>
<dbReference type="GO" id="GO:0016020">
    <property type="term" value="C:membrane"/>
    <property type="evidence" value="ECO:0007669"/>
    <property type="project" value="InterPro"/>
</dbReference>
<dbReference type="Proteomes" id="UP000596742">
    <property type="component" value="Unassembled WGS sequence"/>
</dbReference>
<reference evidence="3" key="1">
    <citation type="submission" date="2018-11" db="EMBL/GenBank/DDBJ databases">
        <authorList>
            <person name="Alioto T."/>
            <person name="Alioto T."/>
        </authorList>
    </citation>
    <scope>NUCLEOTIDE SEQUENCE</scope>
</reference>